<feature type="transmembrane region" description="Helical" evidence="1">
    <location>
        <begin position="46"/>
        <end position="65"/>
    </location>
</feature>
<feature type="transmembrane region" description="Helical" evidence="1">
    <location>
        <begin position="12"/>
        <end position="34"/>
    </location>
</feature>
<feature type="transmembrane region" description="Helical" evidence="1">
    <location>
        <begin position="86"/>
        <end position="104"/>
    </location>
</feature>
<dbReference type="RefSeq" id="WP_067416895.1">
    <property type="nucleotide sequence ID" value="NZ_LNTY01000034.1"/>
</dbReference>
<sequence length="155" mass="16519">MKRNILVNVHRGVGALAFVTIACFFSSTLIAELWGTPAQITAVKTAILYIIPMLMLSMMATGATGNKLYPNKGKGVMAAKQLRMKVAAMNGLLVMLPSAIYLYVKASSGVFDGYFWTVQGIELVGGALNLTMIGLNIRAGLSLKRKKKPAGAQPA</sequence>
<protein>
    <recommendedName>
        <fullName evidence="4">Lipoprotein</fullName>
    </recommendedName>
</protein>
<proteinExistence type="predicted"/>
<comment type="caution">
    <text evidence="2">The sequence shown here is derived from an EMBL/GenBank/DDBJ whole genome shotgun (WGS) entry which is preliminary data.</text>
</comment>
<evidence type="ECO:0000313" key="3">
    <source>
        <dbReference type="Proteomes" id="UP000070529"/>
    </source>
</evidence>
<keyword evidence="1" id="KW-0812">Transmembrane</keyword>
<dbReference type="Proteomes" id="UP000070529">
    <property type="component" value="Unassembled WGS sequence"/>
</dbReference>
<keyword evidence="3" id="KW-1185">Reference proteome</keyword>
<dbReference type="STRING" id="294935.ATN88_02625"/>
<gene>
    <name evidence="2" type="ORF">ATN88_02625</name>
</gene>
<evidence type="ECO:0008006" key="4">
    <source>
        <dbReference type="Google" id="ProtNLM"/>
    </source>
</evidence>
<dbReference type="PROSITE" id="PS51257">
    <property type="entry name" value="PROKAR_LIPOPROTEIN"/>
    <property type="match status" value="1"/>
</dbReference>
<dbReference type="AlphaFoldDB" id="A0A135I813"/>
<feature type="transmembrane region" description="Helical" evidence="1">
    <location>
        <begin position="116"/>
        <end position="137"/>
    </location>
</feature>
<keyword evidence="1" id="KW-0472">Membrane</keyword>
<evidence type="ECO:0000256" key="1">
    <source>
        <dbReference type="SAM" id="Phobius"/>
    </source>
</evidence>
<name>A0A135I813_9GAMM</name>
<evidence type="ECO:0000313" key="2">
    <source>
        <dbReference type="EMBL" id="KXF81589.1"/>
    </source>
</evidence>
<keyword evidence="1" id="KW-1133">Transmembrane helix</keyword>
<dbReference type="EMBL" id="LNTY01000034">
    <property type="protein sequence ID" value="KXF81589.1"/>
    <property type="molecule type" value="Genomic_DNA"/>
</dbReference>
<dbReference type="OrthoDB" id="5195601at2"/>
<reference evidence="2 3" key="1">
    <citation type="submission" date="2015-11" db="EMBL/GenBank/DDBJ databases">
        <title>Genomic Taxonomy of the Vibrionaceae.</title>
        <authorList>
            <person name="Gomez-Gil B."/>
            <person name="Enciso-Ibarra J."/>
        </authorList>
    </citation>
    <scope>NUCLEOTIDE SEQUENCE [LARGE SCALE GENOMIC DNA]</scope>
    <source>
        <strain evidence="2 3">CAIM 912</strain>
    </source>
</reference>
<organism evidence="2 3">
    <name type="scientific">Enterovibrio coralii</name>
    <dbReference type="NCBI Taxonomy" id="294935"/>
    <lineage>
        <taxon>Bacteria</taxon>
        <taxon>Pseudomonadati</taxon>
        <taxon>Pseudomonadota</taxon>
        <taxon>Gammaproteobacteria</taxon>
        <taxon>Vibrionales</taxon>
        <taxon>Vibrionaceae</taxon>
        <taxon>Enterovibrio</taxon>
    </lineage>
</organism>
<accession>A0A135I813</accession>